<evidence type="ECO:0000259" key="3">
    <source>
        <dbReference type="SMART" id="SM01119"/>
    </source>
</evidence>
<protein>
    <submittedName>
        <fullName evidence="4">DSD1 family PLP-dependent enzyme</fullName>
    </submittedName>
</protein>
<sequence length="393" mass="40883">MSTFTPLPDAAHPGQAAATLPTPTLLLDAAPFERNLQRLQAAAQRHGVAVRPHAKAHKCPAVALAQVRAGAVGICVQKASEAWPFLEAGVRSVHVSNQLAGALQAGWLARWAREGRGVQLSVCVDDVRQVATLAEAAAREGLAGDQRLGVFVEIDIGQGRCGVPGADRDASAVRRLIDAIAAAPGLRWAGLQAYHGGVQHVRDAAERRASARAAADRAGSVVAALQAAGLSPAVVTGSGTGSVGFDLASGVYTEVQPGSYAFMDRDYADNEAGGDSGGAEDLRFEHALFLFSTVISTATPGQLVLDCGLKTLSAESGPPQPWPPRAGWGPVRLNDEHGVVALAADAAPPVLGEVVRLIPGHCDPTLNLHDRLVVLRDGRVVDLWPIAARGHSW</sequence>
<dbReference type="PANTHER" id="PTHR28004:SF2">
    <property type="entry name" value="D-SERINE DEHYDRATASE"/>
    <property type="match status" value="1"/>
</dbReference>
<keyword evidence="2" id="KW-0456">Lyase</keyword>
<dbReference type="Pfam" id="PF14031">
    <property type="entry name" value="D-ser_dehydrat"/>
    <property type="match status" value="1"/>
</dbReference>
<dbReference type="InterPro" id="IPR042208">
    <property type="entry name" value="D-ser_dehydrat-like_sf"/>
</dbReference>
<evidence type="ECO:0000313" key="5">
    <source>
        <dbReference type="Proteomes" id="UP001365405"/>
    </source>
</evidence>
<dbReference type="RefSeq" id="WP_341411060.1">
    <property type="nucleotide sequence ID" value="NZ_JBBUTH010000007.1"/>
</dbReference>
<dbReference type="InterPro" id="IPR051466">
    <property type="entry name" value="D-amino_acid_metab_enzyme"/>
</dbReference>
<dbReference type="PANTHER" id="PTHR28004">
    <property type="entry name" value="ZGC:162816-RELATED"/>
    <property type="match status" value="1"/>
</dbReference>
<evidence type="ECO:0000256" key="1">
    <source>
        <dbReference type="ARBA" id="ARBA00005323"/>
    </source>
</evidence>
<dbReference type="InterPro" id="IPR029066">
    <property type="entry name" value="PLP-binding_barrel"/>
</dbReference>
<accession>A0ABU9CKD7</accession>
<dbReference type="SUPFAM" id="SSF51419">
    <property type="entry name" value="PLP-binding barrel"/>
    <property type="match status" value="1"/>
</dbReference>
<dbReference type="SMART" id="SM01119">
    <property type="entry name" value="D-ser_dehydrat"/>
    <property type="match status" value="1"/>
</dbReference>
<proteinExistence type="inferred from homology"/>
<dbReference type="EMBL" id="JBBUTH010000007">
    <property type="protein sequence ID" value="MEK8051376.1"/>
    <property type="molecule type" value="Genomic_DNA"/>
</dbReference>
<dbReference type="CDD" id="cd06819">
    <property type="entry name" value="PLPDE_III_LS_D-TA"/>
    <property type="match status" value="1"/>
</dbReference>
<dbReference type="Proteomes" id="UP001365405">
    <property type="component" value="Unassembled WGS sequence"/>
</dbReference>
<dbReference type="Gene3D" id="3.20.20.10">
    <property type="entry name" value="Alanine racemase"/>
    <property type="match status" value="1"/>
</dbReference>
<dbReference type="InterPro" id="IPR001608">
    <property type="entry name" value="Ala_racemase_N"/>
</dbReference>
<dbReference type="Pfam" id="PF01168">
    <property type="entry name" value="Ala_racemase_N"/>
    <property type="match status" value="1"/>
</dbReference>
<evidence type="ECO:0000313" key="4">
    <source>
        <dbReference type="EMBL" id="MEK8051376.1"/>
    </source>
</evidence>
<dbReference type="InterPro" id="IPR026956">
    <property type="entry name" value="D-ser_dehydrat-like_dom"/>
</dbReference>
<comment type="similarity">
    <text evidence="1">Belongs to the DSD1 family.</text>
</comment>
<reference evidence="4 5" key="1">
    <citation type="submission" date="2024-04" db="EMBL/GenBank/DDBJ databases">
        <title>Novel species of the genus Ideonella isolated from streams.</title>
        <authorList>
            <person name="Lu H."/>
        </authorList>
    </citation>
    <scope>NUCLEOTIDE SEQUENCE [LARGE SCALE GENOMIC DNA]</scope>
    <source>
        <strain evidence="4 5">DXS22W</strain>
    </source>
</reference>
<evidence type="ECO:0000256" key="2">
    <source>
        <dbReference type="ARBA" id="ARBA00023239"/>
    </source>
</evidence>
<organism evidence="4 5">
    <name type="scientific">Pseudaquabacterium inlustre</name>
    <dbReference type="NCBI Taxonomy" id="2984192"/>
    <lineage>
        <taxon>Bacteria</taxon>
        <taxon>Pseudomonadati</taxon>
        <taxon>Pseudomonadota</taxon>
        <taxon>Betaproteobacteria</taxon>
        <taxon>Burkholderiales</taxon>
        <taxon>Sphaerotilaceae</taxon>
        <taxon>Pseudaquabacterium</taxon>
    </lineage>
</organism>
<comment type="caution">
    <text evidence="4">The sequence shown here is derived from an EMBL/GenBank/DDBJ whole genome shotgun (WGS) entry which is preliminary data.</text>
</comment>
<feature type="domain" description="D-serine dehydratase-like" evidence="3">
    <location>
        <begin position="287"/>
        <end position="376"/>
    </location>
</feature>
<keyword evidence="5" id="KW-1185">Reference proteome</keyword>
<name>A0ABU9CKD7_9BURK</name>
<dbReference type="Gene3D" id="2.40.37.20">
    <property type="entry name" value="D-serine dehydratase-like domain"/>
    <property type="match status" value="1"/>
</dbReference>
<gene>
    <name evidence="4" type="ORF">AACH10_14080</name>
</gene>